<evidence type="ECO:0008006" key="4">
    <source>
        <dbReference type="Google" id="ProtNLM"/>
    </source>
</evidence>
<organism evidence="2 3">
    <name type="scientific">Prosthecobacter dejongeii</name>
    <dbReference type="NCBI Taxonomy" id="48465"/>
    <lineage>
        <taxon>Bacteria</taxon>
        <taxon>Pseudomonadati</taxon>
        <taxon>Verrucomicrobiota</taxon>
        <taxon>Verrucomicrobiia</taxon>
        <taxon>Verrucomicrobiales</taxon>
        <taxon>Verrucomicrobiaceae</taxon>
        <taxon>Prosthecobacter</taxon>
    </lineage>
</organism>
<reference evidence="2 3" key="1">
    <citation type="submission" date="2020-08" db="EMBL/GenBank/DDBJ databases">
        <title>Genomic Encyclopedia of Type Strains, Phase IV (KMG-IV): sequencing the most valuable type-strain genomes for metagenomic binning, comparative biology and taxonomic classification.</title>
        <authorList>
            <person name="Goeker M."/>
        </authorList>
    </citation>
    <scope>NUCLEOTIDE SEQUENCE [LARGE SCALE GENOMIC DNA]</scope>
    <source>
        <strain evidence="2 3">DSM 12251</strain>
    </source>
</reference>
<feature type="chain" id="PRO_5030667934" description="DUF4412 domain-containing protein" evidence="1">
    <location>
        <begin position="23"/>
        <end position="255"/>
    </location>
</feature>
<evidence type="ECO:0000313" key="2">
    <source>
        <dbReference type="EMBL" id="MBB5039011.1"/>
    </source>
</evidence>
<accession>A0A7W7YMN2</accession>
<keyword evidence="3" id="KW-1185">Reference proteome</keyword>
<dbReference type="Proteomes" id="UP000534294">
    <property type="component" value="Unassembled WGS sequence"/>
</dbReference>
<evidence type="ECO:0000256" key="1">
    <source>
        <dbReference type="SAM" id="SignalP"/>
    </source>
</evidence>
<gene>
    <name evidence="2" type="ORF">HNQ64_003280</name>
</gene>
<protein>
    <recommendedName>
        <fullName evidence="4">DUF4412 domain-containing protein</fullName>
    </recommendedName>
</protein>
<sequence length="255" mass="29052">MKIRNLFQALSCLLLLPFGINAQEDTAHHRAVYQQIKQQEKTLLKTTATYKDTPLVFALTGWIKEGQIKKIVARSSEDGAGVEEYYLEDEKPLFVYSTYFRNHLSKSPQKIENRLYFRDGHIFKWLTNDSTTGILHGEDYAAETERLTKNCTAFIKALKATNKKQAGKTQVTEGIFLGIEQGDYSHWQLRTSTGKELSLFVLQPDSSLDKALENSQAFKGRKCKVTWKQSIEDIPEAGGKIEVEQILSVEWLSPK</sequence>
<name>A0A7W7YMN2_9BACT</name>
<feature type="signal peptide" evidence="1">
    <location>
        <begin position="1"/>
        <end position="22"/>
    </location>
</feature>
<dbReference type="EMBL" id="JACHIF010000007">
    <property type="protein sequence ID" value="MBB5039011.1"/>
    <property type="molecule type" value="Genomic_DNA"/>
</dbReference>
<comment type="caution">
    <text evidence="2">The sequence shown here is derived from an EMBL/GenBank/DDBJ whole genome shotgun (WGS) entry which is preliminary data.</text>
</comment>
<dbReference type="AlphaFoldDB" id="A0A7W7YMN2"/>
<evidence type="ECO:0000313" key="3">
    <source>
        <dbReference type="Proteomes" id="UP000534294"/>
    </source>
</evidence>
<keyword evidence="1" id="KW-0732">Signal</keyword>
<proteinExistence type="predicted"/>
<dbReference type="RefSeq" id="WP_184210352.1">
    <property type="nucleotide sequence ID" value="NZ_JACHIF010000007.1"/>
</dbReference>